<keyword evidence="2" id="KW-1185">Reference proteome</keyword>
<feature type="non-terminal residue" evidence="1">
    <location>
        <position position="56"/>
    </location>
</feature>
<proteinExistence type="predicted"/>
<accession>A0ABN7VIY1</accession>
<protein>
    <submittedName>
        <fullName evidence="1">15234_t:CDS:1</fullName>
    </submittedName>
</protein>
<comment type="caution">
    <text evidence="1">The sequence shown here is derived from an EMBL/GenBank/DDBJ whole genome shotgun (WGS) entry which is preliminary data.</text>
</comment>
<evidence type="ECO:0000313" key="1">
    <source>
        <dbReference type="EMBL" id="CAG8778008.1"/>
    </source>
</evidence>
<sequence length="56" mass="6235">MSDKDAEKAKQGLEEALSEGLLLNYRLSDVKAILLERGIQKILTLVISVEQLLQPL</sequence>
<organism evidence="1 2">
    <name type="scientific">Gigaspora margarita</name>
    <dbReference type="NCBI Taxonomy" id="4874"/>
    <lineage>
        <taxon>Eukaryota</taxon>
        <taxon>Fungi</taxon>
        <taxon>Fungi incertae sedis</taxon>
        <taxon>Mucoromycota</taxon>
        <taxon>Glomeromycotina</taxon>
        <taxon>Glomeromycetes</taxon>
        <taxon>Diversisporales</taxon>
        <taxon>Gigasporaceae</taxon>
        <taxon>Gigaspora</taxon>
    </lineage>
</organism>
<dbReference type="EMBL" id="CAJVQB010016024">
    <property type="protein sequence ID" value="CAG8778008.1"/>
    <property type="molecule type" value="Genomic_DNA"/>
</dbReference>
<evidence type="ECO:0000313" key="2">
    <source>
        <dbReference type="Proteomes" id="UP000789901"/>
    </source>
</evidence>
<gene>
    <name evidence="1" type="ORF">GMARGA_LOCUS19313</name>
</gene>
<reference evidence="1 2" key="1">
    <citation type="submission" date="2021-06" db="EMBL/GenBank/DDBJ databases">
        <authorList>
            <person name="Kallberg Y."/>
            <person name="Tangrot J."/>
            <person name="Rosling A."/>
        </authorList>
    </citation>
    <scope>NUCLEOTIDE SEQUENCE [LARGE SCALE GENOMIC DNA]</scope>
    <source>
        <strain evidence="1 2">120-4 pot B 10/14</strain>
    </source>
</reference>
<dbReference type="Proteomes" id="UP000789901">
    <property type="component" value="Unassembled WGS sequence"/>
</dbReference>
<name>A0ABN7VIY1_GIGMA</name>